<gene>
    <name evidence="1" type="ORF">ATY35_09010</name>
</gene>
<sequence length="86" mass="9295">MALQISSSRATSAIAVLVDTPSGQRFFHAFGKSGCVQTAWSLAGAKLFIKHDNERINQVTERLAKKNKSFTLHEVSFSSSPVSLGV</sequence>
<accession>A0ABR5W6E7</accession>
<reference evidence="1 2" key="1">
    <citation type="submission" date="2015-12" db="EMBL/GenBank/DDBJ databases">
        <authorList>
            <person name="Tarr C.L."/>
            <person name="Gladney L.M."/>
        </authorList>
    </citation>
    <scope>NUCLEOTIDE SEQUENCE [LARGE SCALE GENOMIC DNA]</scope>
    <source>
        <strain evidence="1 2">1048-83</strain>
    </source>
</reference>
<dbReference type="Proteomes" id="UP000075609">
    <property type="component" value="Unassembled WGS sequence"/>
</dbReference>
<name>A0ABR5W6E7_9VIBR</name>
<dbReference type="EMBL" id="LOBP01000024">
    <property type="protein sequence ID" value="KYN90782.1"/>
    <property type="molecule type" value="Genomic_DNA"/>
</dbReference>
<proteinExistence type="predicted"/>
<keyword evidence="2" id="KW-1185">Reference proteome</keyword>
<dbReference type="RefSeq" id="WP_061899074.1">
    <property type="nucleotide sequence ID" value="NZ_CAXYEW010000007.1"/>
</dbReference>
<protein>
    <submittedName>
        <fullName evidence="1">Uncharacterized protein</fullName>
    </submittedName>
</protein>
<organism evidence="1 2">
    <name type="scientific">Vibrio cidicii</name>
    <dbReference type="NCBI Taxonomy" id="1763883"/>
    <lineage>
        <taxon>Bacteria</taxon>
        <taxon>Pseudomonadati</taxon>
        <taxon>Pseudomonadota</taxon>
        <taxon>Gammaproteobacteria</taxon>
        <taxon>Vibrionales</taxon>
        <taxon>Vibrionaceae</taxon>
        <taxon>Vibrio</taxon>
    </lineage>
</organism>
<evidence type="ECO:0000313" key="1">
    <source>
        <dbReference type="EMBL" id="KYN90782.1"/>
    </source>
</evidence>
<evidence type="ECO:0000313" key="2">
    <source>
        <dbReference type="Proteomes" id="UP000075609"/>
    </source>
</evidence>
<comment type="caution">
    <text evidence="1">The sequence shown here is derived from an EMBL/GenBank/DDBJ whole genome shotgun (WGS) entry which is preliminary data.</text>
</comment>